<feature type="region of interest" description="Disordered" evidence="1">
    <location>
        <begin position="267"/>
        <end position="329"/>
    </location>
</feature>
<keyword evidence="3" id="KW-0732">Signal</keyword>
<feature type="signal peptide" evidence="3">
    <location>
        <begin position="1"/>
        <end position="27"/>
    </location>
</feature>
<keyword evidence="2" id="KW-1133">Transmembrane helix</keyword>
<feature type="compositionally biased region" description="Acidic residues" evidence="1">
    <location>
        <begin position="133"/>
        <end position="143"/>
    </location>
</feature>
<feature type="compositionally biased region" description="Low complexity" evidence="1">
    <location>
        <begin position="375"/>
        <end position="395"/>
    </location>
</feature>
<feature type="chain" id="PRO_5039359032" evidence="3">
    <location>
        <begin position="28"/>
        <end position="418"/>
    </location>
</feature>
<dbReference type="EMBL" id="DWXZ01000225">
    <property type="protein sequence ID" value="HJB38519.1"/>
    <property type="molecule type" value="Genomic_DNA"/>
</dbReference>
<feature type="compositionally biased region" description="Low complexity" evidence="1">
    <location>
        <begin position="58"/>
        <end position="132"/>
    </location>
</feature>
<dbReference type="InterPro" id="IPR006311">
    <property type="entry name" value="TAT_signal"/>
</dbReference>
<feature type="compositionally biased region" description="Low complexity" evidence="1">
    <location>
        <begin position="147"/>
        <end position="156"/>
    </location>
</feature>
<evidence type="ECO:0000313" key="5">
    <source>
        <dbReference type="Proteomes" id="UP000824214"/>
    </source>
</evidence>
<dbReference type="AlphaFoldDB" id="A0A9D2M0W0"/>
<evidence type="ECO:0000313" key="4">
    <source>
        <dbReference type="EMBL" id="HJB38519.1"/>
    </source>
</evidence>
<protein>
    <submittedName>
        <fullName evidence="4">Uncharacterized protein</fullName>
    </submittedName>
</protein>
<name>A0A9D2M0W0_9FIRM</name>
<proteinExistence type="predicted"/>
<keyword evidence="2" id="KW-0812">Transmembrane</keyword>
<evidence type="ECO:0000256" key="1">
    <source>
        <dbReference type="SAM" id="MobiDB-lite"/>
    </source>
</evidence>
<feature type="region of interest" description="Disordered" evidence="1">
    <location>
        <begin position="27"/>
        <end position="205"/>
    </location>
</feature>
<reference evidence="4" key="1">
    <citation type="journal article" date="2021" name="PeerJ">
        <title>Extensive microbial diversity within the chicken gut microbiome revealed by metagenomics and culture.</title>
        <authorList>
            <person name="Gilroy R."/>
            <person name="Ravi A."/>
            <person name="Getino M."/>
            <person name="Pursley I."/>
            <person name="Horton D.L."/>
            <person name="Alikhan N.F."/>
            <person name="Baker D."/>
            <person name="Gharbi K."/>
            <person name="Hall N."/>
            <person name="Watson M."/>
            <person name="Adriaenssens E.M."/>
            <person name="Foster-Nyarko E."/>
            <person name="Jarju S."/>
            <person name="Secka A."/>
            <person name="Antonio M."/>
            <person name="Oren A."/>
            <person name="Chaudhuri R.R."/>
            <person name="La Ragione R."/>
            <person name="Hildebrand F."/>
            <person name="Pallen M.J."/>
        </authorList>
    </citation>
    <scope>NUCLEOTIDE SEQUENCE</scope>
    <source>
        <strain evidence="4">ChiBcolR8-3208</strain>
    </source>
</reference>
<dbReference type="PROSITE" id="PS51318">
    <property type="entry name" value="TAT"/>
    <property type="match status" value="1"/>
</dbReference>
<reference evidence="4" key="2">
    <citation type="submission" date="2021-04" db="EMBL/GenBank/DDBJ databases">
        <authorList>
            <person name="Gilroy R."/>
        </authorList>
    </citation>
    <scope>NUCLEOTIDE SEQUENCE</scope>
    <source>
        <strain evidence="4">ChiBcolR8-3208</strain>
    </source>
</reference>
<sequence>MRQRRRFAAMLAALALAAGLTAIPALATEGGSPSTYTDVENPGDGTGSVTDPLPIPDPGESAAPPSSQEPPSSSSQEPTAPPSSSSSQEPSQSDPSDSESSSSQEPSSSEGPSESEPTSSEDPWGGESSSELSSEEPVIEPTEEPWQPSDSQSSDPYQGGTTTDATVPPVQEPETIATPRPAVERPEVSLNTGDDDSSAAEEDSGPNYVTFARLNVQGNSMAGTLFYSGVACIAVGVAGLAAILVLYLRGRRRYAGAEGILEEIQEAENRQQPPAPPAEALPPAPAPPPQPAPGALVPEEASLYTEEFSLPPQQPEAYEDSYQAYPEEGYVYEDQAYQEEDYGESYGQYREDYPQDVYYEDDGDAYYGTGEFEYPPQQAQEPTQAPPAQDQATRQFDTEEILREALRYTGEEYQDLDD</sequence>
<evidence type="ECO:0000256" key="2">
    <source>
        <dbReference type="SAM" id="Phobius"/>
    </source>
</evidence>
<gene>
    <name evidence="4" type="ORF">H9942_10725</name>
</gene>
<feature type="compositionally biased region" description="Acidic residues" evidence="1">
    <location>
        <begin position="193"/>
        <end position="204"/>
    </location>
</feature>
<organism evidence="4 5">
    <name type="scientific">Candidatus Acutalibacter ornithocaccae</name>
    <dbReference type="NCBI Taxonomy" id="2838416"/>
    <lineage>
        <taxon>Bacteria</taxon>
        <taxon>Bacillati</taxon>
        <taxon>Bacillota</taxon>
        <taxon>Clostridia</taxon>
        <taxon>Eubacteriales</taxon>
        <taxon>Acutalibacteraceae</taxon>
        <taxon>Acutalibacter</taxon>
    </lineage>
</organism>
<feature type="compositionally biased region" description="Pro residues" evidence="1">
    <location>
        <begin position="273"/>
        <end position="292"/>
    </location>
</feature>
<feature type="region of interest" description="Disordered" evidence="1">
    <location>
        <begin position="359"/>
        <end position="398"/>
    </location>
</feature>
<accession>A0A9D2M0W0</accession>
<comment type="caution">
    <text evidence="4">The sequence shown here is derived from an EMBL/GenBank/DDBJ whole genome shotgun (WGS) entry which is preliminary data.</text>
</comment>
<keyword evidence="2" id="KW-0472">Membrane</keyword>
<evidence type="ECO:0000256" key="3">
    <source>
        <dbReference type="SAM" id="SignalP"/>
    </source>
</evidence>
<dbReference type="Proteomes" id="UP000824214">
    <property type="component" value="Unassembled WGS sequence"/>
</dbReference>
<feature type="transmembrane region" description="Helical" evidence="2">
    <location>
        <begin position="225"/>
        <end position="248"/>
    </location>
</feature>